<evidence type="ECO:0000313" key="1">
    <source>
        <dbReference type="EMBL" id="DAE92430.1"/>
    </source>
</evidence>
<sequence>MGFIDNLLNAIRNKYLNATGAERDLLTLIKDKDITQAQTLMQNRDTEVLQAIQEYNPELHRIMRKADKMRKGQEPYRTEKLPRARQKYINEVELFFLLGNPIRWKKVNNEGSDEAFEAYNQFLQDTRFNVSMRKAKRIAGAETECAKLYHIYRDENFQPQVKVVVICKSKGYTLRPLFDLYENLIAFGYGYYLKEGTSTIEHFDIQTPDTIYRCKRGSLNWEVIATPNPTGKINVIYYRQDKAWGGLNPRIDREEDIDSKISDTNNYFADPIAAATGDVVDFLKGRADKPGKMIRMTGADSKFEYINPPTSSETQQREKEDLAQSILFDTFTPEFTPEKMAGLGTLSGEAIKRAMVLGYIKRENNKEIYDIAVDREKNLILAIMMNVTHIHLRPDLAALKIEHEFAEPFNEDVTARWAAIGRAVQDGVMSLEKGVELMGTADDVTAEIERIKQAKAEASMNNIIEPTF</sequence>
<reference evidence="1" key="1">
    <citation type="journal article" date="2021" name="Proc. Natl. Acad. Sci. U.S.A.">
        <title>A Catalog of Tens of Thousands of Viruses from Human Metagenomes Reveals Hidden Associations with Chronic Diseases.</title>
        <authorList>
            <person name="Tisza M.J."/>
            <person name="Buck C.B."/>
        </authorList>
    </citation>
    <scope>NUCLEOTIDE SEQUENCE</scope>
    <source>
        <strain evidence="1">Ct7CH26</strain>
    </source>
</reference>
<dbReference type="InterPro" id="IPR021145">
    <property type="entry name" value="Portal_protein_SPP1_Gp6-like"/>
</dbReference>
<dbReference type="EMBL" id="BK057800">
    <property type="protein sequence ID" value="DAE92430.1"/>
    <property type="molecule type" value="Genomic_DNA"/>
</dbReference>
<accession>A0A8S5RSJ6</accession>
<name>A0A8S5RSJ6_9CAUD</name>
<proteinExistence type="predicted"/>
<organism evidence="1">
    <name type="scientific">Myoviridae sp. ct7CH26</name>
    <dbReference type="NCBI Taxonomy" id="2827604"/>
    <lineage>
        <taxon>Viruses</taxon>
        <taxon>Duplodnaviria</taxon>
        <taxon>Heunggongvirae</taxon>
        <taxon>Uroviricota</taxon>
        <taxon>Caudoviricetes</taxon>
    </lineage>
</organism>
<protein>
    <submittedName>
        <fullName evidence="1">Portal protein</fullName>
    </submittedName>
</protein>
<dbReference type="Pfam" id="PF05133">
    <property type="entry name" value="SPP1_portal"/>
    <property type="match status" value="1"/>
</dbReference>